<keyword evidence="6 9" id="KW-0812">Transmembrane</keyword>
<keyword evidence="5 9" id="KW-0169">Cobalamin biosynthesis</keyword>
<evidence type="ECO:0000256" key="2">
    <source>
        <dbReference type="ARBA" id="ARBA00004953"/>
    </source>
</evidence>
<evidence type="ECO:0000256" key="4">
    <source>
        <dbReference type="ARBA" id="ARBA00022475"/>
    </source>
</evidence>
<name>A0ABS5J4X4_9BACT</name>
<dbReference type="RefSeq" id="WP_211975271.1">
    <property type="nucleotide sequence ID" value="NZ_CBFHAM010000034.1"/>
</dbReference>
<dbReference type="Pfam" id="PF03186">
    <property type="entry name" value="CobD_Cbib"/>
    <property type="match status" value="1"/>
</dbReference>
<feature type="transmembrane region" description="Helical" evidence="9">
    <location>
        <begin position="52"/>
        <end position="73"/>
    </location>
</feature>
<evidence type="ECO:0000256" key="3">
    <source>
        <dbReference type="ARBA" id="ARBA00006263"/>
    </source>
</evidence>
<evidence type="ECO:0000256" key="9">
    <source>
        <dbReference type="HAMAP-Rule" id="MF_00024"/>
    </source>
</evidence>
<feature type="transmembrane region" description="Helical" evidence="9">
    <location>
        <begin position="288"/>
        <end position="310"/>
    </location>
</feature>
<comment type="caution">
    <text evidence="9">Lacks conserved residue(s) required for the propagation of feature annotation.</text>
</comment>
<dbReference type="NCBIfam" id="TIGR00380">
    <property type="entry name" value="cobal_cbiB"/>
    <property type="match status" value="1"/>
</dbReference>
<accession>A0ABS5J4X4</accession>
<keyword evidence="8 9" id="KW-0472">Membrane</keyword>
<dbReference type="PANTHER" id="PTHR34308">
    <property type="entry name" value="COBALAMIN BIOSYNTHESIS PROTEIN CBIB"/>
    <property type="match status" value="1"/>
</dbReference>
<evidence type="ECO:0000313" key="11">
    <source>
        <dbReference type="Proteomes" id="UP000676386"/>
    </source>
</evidence>
<gene>
    <name evidence="9 10" type="primary">cobD</name>
    <name evidence="10" type="ORF">KE626_22600</name>
</gene>
<proteinExistence type="inferred from homology"/>
<dbReference type="InterPro" id="IPR004485">
    <property type="entry name" value="Cobalamin_biosynth_CobD/CbiB"/>
</dbReference>
<keyword evidence="7 9" id="KW-1133">Transmembrane helix</keyword>
<evidence type="ECO:0000256" key="6">
    <source>
        <dbReference type="ARBA" id="ARBA00022692"/>
    </source>
</evidence>
<dbReference type="HAMAP" id="MF_00024">
    <property type="entry name" value="CobD_CbiB"/>
    <property type="match status" value="1"/>
</dbReference>
<evidence type="ECO:0000313" key="10">
    <source>
        <dbReference type="EMBL" id="MBS0030133.1"/>
    </source>
</evidence>
<evidence type="ECO:0000256" key="7">
    <source>
        <dbReference type="ARBA" id="ARBA00022989"/>
    </source>
</evidence>
<dbReference type="Proteomes" id="UP000676386">
    <property type="component" value="Unassembled WGS sequence"/>
</dbReference>
<feature type="transmembrane region" description="Helical" evidence="9">
    <location>
        <begin position="156"/>
        <end position="174"/>
    </location>
</feature>
<comment type="pathway">
    <text evidence="2 9">Cofactor biosynthesis; adenosylcobalamin biosynthesis.</text>
</comment>
<sequence length="317" mass="35641">MEPVLKFVLPLLLGYIADLLLGDPRSWPHPVKGFGKLIQQGTRLLNRGAGRFWKGMLLTLLLCAGVVCFFYFAQKGLSQWPIAWYAFSTVFVFFALANKSLLQEGKAVFDILHRQGVEAGRERLSWIVGRDTTHLSPHQIRIAVMESMSENLSDGVVAPLCFYAVGGLPGMMLYKMINTLDSMIGYKNEKYLYFGRFAARLDDVANYIPARITALLMILLYGSSRAWHFVVKYGSAHASPNSGYPEAALAGILDCRFGGPNTYGGEVVHKPYIGENERSIEHDEFTKVMYLNHAVTFVMIISIIAVKYYLVWYAQQQ</sequence>
<reference evidence="10 11" key="1">
    <citation type="submission" date="2021-04" db="EMBL/GenBank/DDBJ databases">
        <title>Chitinophaga sp. nov., isolated from the rhizosphere soil.</title>
        <authorList>
            <person name="He S."/>
        </authorList>
    </citation>
    <scope>NUCLEOTIDE SEQUENCE [LARGE SCALE GENOMIC DNA]</scope>
    <source>
        <strain evidence="10 11">2R12</strain>
    </source>
</reference>
<keyword evidence="4 9" id="KW-1003">Cell membrane</keyword>
<comment type="subcellular location">
    <subcellularLocation>
        <location evidence="1 9">Cell membrane</location>
        <topology evidence="1 9">Multi-pass membrane protein</topology>
    </subcellularLocation>
</comment>
<comment type="similarity">
    <text evidence="3 9">Belongs to the CobD/CbiB family.</text>
</comment>
<dbReference type="EMBL" id="JAGTXB010000012">
    <property type="protein sequence ID" value="MBS0030133.1"/>
    <property type="molecule type" value="Genomic_DNA"/>
</dbReference>
<dbReference type="PANTHER" id="PTHR34308:SF1">
    <property type="entry name" value="COBALAMIN BIOSYNTHESIS PROTEIN CBIB"/>
    <property type="match status" value="1"/>
</dbReference>
<feature type="transmembrane region" description="Helical" evidence="9">
    <location>
        <begin position="80"/>
        <end position="97"/>
    </location>
</feature>
<protein>
    <recommendedName>
        <fullName evidence="9">Cobalamin biosynthesis protein CobD</fullName>
    </recommendedName>
</protein>
<organism evidence="10 11">
    <name type="scientific">Chitinophaga hostae</name>
    <dbReference type="NCBI Taxonomy" id="2831022"/>
    <lineage>
        <taxon>Bacteria</taxon>
        <taxon>Pseudomonadati</taxon>
        <taxon>Bacteroidota</taxon>
        <taxon>Chitinophagia</taxon>
        <taxon>Chitinophagales</taxon>
        <taxon>Chitinophagaceae</taxon>
        <taxon>Chitinophaga</taxon>
    </lineage>
</organism>
<evidence type="ECO:0000256" key="8">
    <source>
        <dbReference type="ARBA" id="ARBA00023136"/>
    </source>
</evidence>
<comment type="function">
    <text evidence="9">Converts cobyric acid to cobinamide by the addition of aminopropanol on the F carboxylic group.</text>
</comment>
<keyword evidence="11" id="KW-1185">Reference proteome</keyword>
<comment type="caution">
    <text evidence="10">The sequence shown here is derived from an EMBL/GenBank/DDBJ whole genome shotgun (WGS) entry which is preliminary data.</text>
</comment>
<evidence type="ECO:0000256" key="1">
    <source>
        <dbReference type="ARBA" id="ARBA00004651"/>
    </source>
</evidence>
<evidence type="ECO:0000256" key="5">
    <source>
        <dbReference type="ARBA" id="ARBA00022573"/>
    </source>
</evidence>